<proteinExistence type="predicted"/>
<dbReference type="Proteomes" id="UP000095286">
    <property type="component" value="Unplaced"/>
</dbReference>
<evidence type="ECO:0000313" key="1">
    <source>
        <dbReference type="Proteomes" id="UP000095286"/>
    </source>
</evidence>
<organism evidence="1 2">
    <name type="scientific">Rhabditophanes sp. KR3021</name>
    <dbReference type="NCBI Taxonomy" id="114890"/>
    <lineage>
        <taxon>Eukaryota</taxon>
        <taxon>Metazoa</taxon>
        <taxon>Ecdysozoa</taxon>
        <taxon>Nematoda</taxon>
        <taxon>Chromadorea</taxon>
        <taxon>Rhabditida</taxon>
        <taxon>Tylenchina</taxon>
        <taxon>Panagrolaimomorpha</taxon>
        <taxon>Strongyloidoidea</taxon>
        <taxon>Alloionematidae</taxon>
        <taxon>Rhabditophanes</taxon>
    </lineage>
</organism>
<name>A0AC35TGH0_9BILA</name>
<reference evidence="2" key="1">
    <citation type="submission" date="2016-11" db="UniProtKB">
        <authorList>
            <consortium name="WormBaseParasite"/>
        </authorList>
    </citation>
    <scope>IDENTIFICATION</scope>
    <source>
        <strain evidence="2">KR3021</strain>
    </source>
</reference>
<evidence type="ECO:0000313" key="2">
    <source>
        <dbReference type="WBParaSite" id="RSKR_0000029600.1"/>
    </source>
</evidence>
<protein>
    <submittedName>
        <fullName evidence="2">C2H2-type domain-containing protein</fullName>
    </submittedName>
</protein>
<dbReference type="WBParaSite" id="RSKR_0000029600.1">
    <property type="protein sequence ID" value="RSKR_0000029600.1"/>
    <property type="gene ID" value="RSKR_0000029600"/>
</dbReference>
<sequence length="730" mass="80245">MNVASFNNLSNTNEVQNIIAKYLEETSKNCSMAGEKVNFLSKLQSTGDFSESFPKLSPPLSVDSTSTQVSSTVTEPRISVEELIKSSINRSSARTRSQVGSNLPPDTTTHIKDLFNRNATLVGDINGFGMDQSYLTSGVNGLPIMNLKCTECGVVKTTSEDLEVHIKTEHLNWLPFECPTCFVLRASDNQMREHVHSVHRQNITKFSYIDNDNARRTLQLMMDRSLFSAASIVGPAKGAVNGTVKNGTTPVSTRRGSTSSVAPKKLDNLLFSKMASVDIPTPNLANSLLSLPQTNGRKRPPPPTNFLAALNNDSTAATEALLASFTNPTPFNDLMEVTEQQGIQNATIQDQLSAMFGGVFNKDPPTALDLKLNETTTSTIPPLDSTFLSTVSALFGGDTTLPGGPSTSLSLMDEGESKRQKVMAKKRVLGLCSRCNKPVTAGSRQVHIFYHLGKDYGHYRFRCLFPDCNTSHYRKDQLESHMIKVHGGINVGMLEDCSQQLSAACNELSMELLGTSNNNPGPTAAEAQIVFEELQKEALEQMNKKRKRRKGGDGKFFLPKMMLNSMGGKSGDNSNAEMLECKLCKKEIMAKIKGFHLLYHVSKTYGFSRFSCKYCEFSHDRSCMVRNHAKASHDDENGFVDMMHKNADLVKKMSEDCFGSMVLSMVAKNYVNEDNVEGPAMLAIPELKDDLDEAGPSGSHAKTEFEETIEETMEQEEGESDGDHDSNESD</sequence>
<accession>A0AC35TGH0</accession>